<dbReference type="OrthoDB" id="549150at2759"/>
<proteinExistence type="predicted"/>
<dbReference type="Proteomes" id="UP000650467">
    <property type="component" value="Unassembled WGS sequence"/>
</dbReference>
<name>A0A835VUR3_CHLIN</name>
<protein>
    <submittedName>
        <fullName evidence="2">Uncharacterized protein</fullName>
    </submittedName>
</protein>
<dbReference type="PANTHER" id="PTHR48125:SF10">
    <property type="entry name" value="OS12G0136300 PROTEIN"/>
    <property type="match status" value="1"/>
</dbReference>
<feature type="compositionally biased region" description="Low complexity" evidence="1">
    <location>
        <begin position="464"/>
        <end position="477"/>
    </location>
</feature>
<evidence type="ECO:0000313" key="3">
    <source>
        <dbReference type="Proteomes" id="UP000650467"/>
    </source>
</evidence>
<evidence type="ECO:0000256" key="1">
    <source>
        <dbReference type="SAM" id="MobiDB-lite"/>
    </source>
</evidence>
<dbReference type="AlphaFoldDB" id="A0A835VUR3"/>
<gene>
    <name evidence="2" type="ORF">HXX76_013203</name>
</gene>
<feature type="compositionally biased region" description="Gly residues" evidence="1">
    <location>
        <begin position="773"/>
        <end position="790"/>
    </location>
</feature>
<comment type="caution">
    <text evidence="2">The sequence shown here is derived from an EMBL/GenBank/DDBJ whole genome shotgun (WGS) entry which is preliminary data.</text>
</comment>
<feature type="region of interest" description="Disordered" evidence="1">
    <location>
        <begin position="771"/>
        <end position="794"/>
    </location>
</feature>
<dbReference type="EMBL" id="JAEHOC010000049">
    <property type="protein sequence ID" value="KAG2426224.1"/>
    <property type="molecule type" value="Genomic_DNA"/>
</dbReference>
<feature type="compositionally biased region" description="Gly residues" evidence="1">
    <location>
        <begin position="454"/>
        <end position="463"/>
    </location>
</feature>
<feature type="compositionally biased region" description="Pro residues" evidence="1">
    <location>
        <begin position="106"/>
        <end position="120"/>
    </location>
</feature>
<organism evidence="2 3">
    <name type="scientific">Chlamydomonas incerta</name>
    <dbReference type="NCBI Taxonomy" id="51695"/>
    <lineage>
        <taxon>Eukaryota</taxon>
        <taxon>Viridiplantae</taxon>
        <taxon>Chlorophyta</taxon>
        <taxon>core chlorophytes</taxon>
        <taxon>Chlorophyceae</taxon>
        <taxon>CS clade</taxon>
        <taxon>Chlamydomonadales</taxon>
        <taxon>Chlamydomonadaceae</taxon>
        <taxon>Chlamydomonas</taxon>
    </lineage>
</organism>
<dbReference type="PANTHER" id="PTHR48125">
    <property type="entry name" value="LP07818P1"/>
    <property type="match status" value="1"/>
</dbReference>
<accession>A0A835VUR3</accession>
<feature type="region of interest" description="Disordered" evidence="1">
    <location>
        <begin position="104"/>
        <end position="140"/>
    </location>
</feature>
<sequence length="1164" mass="119789">MAASDALLARIDALFPDGEHQPPAVQLRRAIALWLASSPRPEVGECAALLTTLGSYLRQSQAHLWLDPDQRWPKLKAFLEDPDSQGAFWVQEVQDVAVRLNLKLLMPPPPPTPPAPPSPTSPASLSLTGDNGAGNGHSSTSANAKGFGASAMAYAASKRARDLAQMVFPAALKTAGSGWRLISDPSHRLRRAVAMWLADTPAPGMGPHQAPLTWAGEFVRRPEHAELWLEVASKFRSLDAFLLDGDSRGAFRVETTPASPSGLVLLDLEAMQGLVHQPTAMHAAKTVAGAAVGAAGPEGARGPVANALASLAPSAEAIVVAAAAAWPGESPQCVLRRQAAVELAAARPFPGVGNLENAMLLARLGETLLRAKPKAAARLKTDMGGKVQWLVVLTSNGGAELITEQEATAAMAAAGTAAKRDPYSHFLLRVVKGDWDRVGVLNVQELLRRYGSGGSGAGGGGATAGASSTGGQQQQQQPQKQKLTTALGCAPETTAEVKAALASLFRARSSGKAGEEESEELRLVALLLMQAGPPHLLTFAKLGAEVPKLLRRACPGLRLQCIGRPDVFEVVEEVRGRWVARLVCPRLLQLVPVSLPQSQPPKQDQPKALAAAALGRVAATAAQGSSVGSAAAVASGSGAPSALLQGKSLAELTHMAFPLRLAGNTPAPDKPARQLRQAIAEWLAGSPYARALGPVRAKLSHIGHFLVRSQAALWRNPAHKFPKLKDLLASGDSRGVFLLAHDSPGDSDPVVQLCEQALQAAAAALLEARGQSSVGGGGGSGGAAAGGAAGAGTEEHWRVSGGGFQVAPVELGPEAPAWPPDPPGALPALVAAAPSTSLEVAAAAAGASGNSGDFTQPLPDAGVCVVADPYGEQLIAMLQHCGCCTRIGLAVQAHGGRPALVSLYAPPALMQMDGAEEGMVQWPAAVYLIDPLAAAAAYGGGADGDAAAAALLCSLQPLLEAPSVAKVVHGGVGAGGNALACLEAVINMNSGREATAALAYPVLDTSLVLASVEAMLGLQHTPQLQASQPAGPDSGIGWLRGLHTHVARLRDALASTGLWADRPQLLAALTARHFAALREDAQAALGATRVDDDAAARLLTRPLGPSQMEVAARCARHLPELWTALVQEAVPWVAAHASAAAMVGYRQQQAVAARSVVEAPWGTH</sequence>
<feature type="region of interest" description="Disordered" evidence="1">
    <location>
        <begin position="454"/>
        <end position="484"/>
    </location>
</feature>
<reference evidence="2" key="1">
    <citation type="journal article" date="2020" name="bioRxiv">
        <title>Comparative genomics of Chlamydomonas.</title>
        <authorList>
            <person name="Craig R.J."/>
            <person name="Hasan A.R."/>
            <person name="Ness R.W."/>
            <person name="Keightley P.D."/>
        </authorList>
    </citation>
    <scope>NUCLEOTIDE SEQUENCE</scope>
    <source>
        <strain evidence="2">SAG 7.73</strain>
    </source>
</reference>
<keyword evidence="3" id="KW-1185">Reference proteome</keyword>
<evidence type="ECO:0000313" key="2">
    <source>
        <dbReference type="EMBL" id="KAG2426224.1"/>
    </source>
</evidence>